<reference evidence="1 2" key="1">
    <citation type="submission" date="2024-04" db="EMBL/GenBank/DDBJ databases">
        <title>genome sequences of Mucor flavus KT1a and Helicostylum pulchrum KT1b strains isolated from the surface of a dry-aged beef.</title>
        <authorList>
            <person name="Toyotome T."/>
            <person name="Hosono M."/>
            <person name="Torimaru M."/>
            <person name="Fukuda K."/>
            <person name="Mikami N."/>
        </authorList>
    </citation>
    <scope>NUCLEOTIDE SEQUENCE [LARGE SCALE GENOMIC DNA]</scope>
    <source>
        <strain evidence="1 2">KT1a</strain>
    </source>
</reference>
<comment type="caution">
    <text evidence="1">The sequence shown here is derived from an EMBL/GenBank/DDBJ whole genome shotgun (WGS) entry which is preliminary data.</text>
</comment>
<dbReference type="Gene3D" id="1.10.472.10">
    <property type="entry name" value="Cyclin-like"/>
    <property type="match status" value="1"/>
</dbReference>
<evidence type="ECO:0008006" key="3">
    <source>
        <dbReference type="Google" id="ProtNLM"/>
    </source>
</evidence>
<evidence type="ECO:0000313" key="2">
    <source>
        <dbReference type="Proteomes" id="UP001473302"/>
    </source>
</evidence>
<name>A0ABP9ZEI4_9FUNG</name>
<dbReference type="EMBL" id="BAABUK010000044">
    <property type="protein sequence ID" value="GAA5817541.1"/>
    <property type="molecule type" value="Genomic_DNA"/>
</dbReference>
<sequence>MVAAQNSNTYIIVFSLKIVETYLKQFPVEPIESEMIIFLTAFKLSQKYLDDFHYPSWEIDLSLLTELNSTQLKQFEWRFLDTVNYEITMTPTDYAEWEINCQNMFMSFVVPMKCADVEQDAMILHGLLSPPYSAISSDYWVWSEEEDIFFNDICFCG</sequence>
<gene>
    <name evidence="1" type="ORF">MFLAVUS_011089</name>
</gene>
<dbReference type="Proteomes" id="UP001473302">
    <property type="component" value="Unassembled WGS sequence"/>
</dbReference>
<protein>
    <recommendedName>
        <fullName evidence="3">Cyclin N-terminal domain-containing protein</fullName>
    </recommendedName>
</protein>
<evidence type="ECO:0000313" key="1">
    <source>
        <dbReference type="EMBL" id="GAA5817541.1"/>
    </source>
</evidence>
<organism evidence="1 2">
    <name type="scientific">Mucor flavus</name>
    <dbReference type="NCBI Taxonomy" id="439312"/>
    <lineage>
        <taxon>Eukaryota</taxon>
        <taxon>Fungi</taxon>
        <taxon>Fungi incertae sedis</taxon>
        <taxon>Mucoromycota</taxon>
        <taxon>Mucoromycotina</taxon>
        <taxon>Mucoromycetes</taxon>
        <taxon>Mucorales</taxon>
        <taxon>Mucorineae</taxon>
        <taxon>Mucoraceae</taxon>
        <taxon>Mucor</taxon>
    </lineage>
</organism>
<keyword evidence="2" id="KW-1185">Reference proteome</keyword>
<accession>A0ABP9ZEI4</accession>
<proteinExistence type="predicted"/>